<feature type="region of interest" description="Disordered" evidence="1">
    <location>
        <begin position="1"/>
        <end position="22"/>
    </location>
</feature>
<proteinExistence type="predicted"/>
<organism evidence="2">
    <name type="scientific">Mesocestoides corti</name>
    <name type="common">Flatworm</name>
    <dbReference type="NCBI Taxonomy" id="53468"/>
    <lineage>
        <taxon>Eukaryota</taxon>
        <taxon>Metazoa</taxon>
        <taxon>Spiralia</taxon>
        <taxon>Lophotrochozoa</taxon>
        <taxon>Platyhelminthes</taxon>
        <taxon>Cestoda</taxon>
        <taxon>Eucestoda</taxon>
        <taxon>Cyclophyllidea</taxon>
        <taxon>Mesocestoididae</taxon>
        <taxon>Mesocestoides</taxon>
    </lineage>
</organism>
<protein>
    <submittedName>
        <fullName evidence="2">Clathrin light chain</fullName>
    </submittedName>
</protein>
<sequence>DELNSAEELPHWTSASSDWTEVEVESAEEFQDFDEVTKEEVEQQNDAAMQAPRFPSPSTSNLTSAYTTQLTKIQGSLDISGF</sequence>
<name>A0A5K3F2R0_MESCO</name>
<evidence type="ECO:0000313" key="2">
    <source>
        <dbReference type="WBParaSite" id="MCU_005082-RA"/>
    </source>
</evidence>
<dbReference type="WBParaSite" id="MCU_005082-RA">
    <property type="protein sequence ID" value="MCU_005082-RA"/>
    <property type="gene ID" value="MCU_005082"/>
</dbReference>
<reference evidence="2" key="1">
    <citation type="submission" date="2019-11" db="UniProtKB">
        <authorList>
            <consortium name="WormBaseParasite"/>
        </authorList>
    </citation>
    <scope>IDENTIFICATION</scope>
</reference>
<dbReference type="AlphaFoldDB" id="A0A5K3F2R0"/>
<accession>A0A5K3F2R0</accession>
<evidence type="ECO:0000256" key="1">
    <source>
        <dbReference type="SAM" id="MobiDB-lite"/>
    </source>
</evidence>